<protein>
    <submittedName>
        <fullName evidence="1">Uncharacterized protein</fullName>
    </submittedName>
</protein>
<comment type="caution">
    <text evidence="1">The sequence shown here is derived from an EMBL/GenBank/DDBJ whole genome shotgun (WGS) entry which is preliminary data.</text>
</comment>
<name>A0AAI9E7G5_9PEZI</name>
<dbReference type="EMBL" id="CAVMBE010000003">
    <property type="protein sequence ID" value="CAK3807768.1"/>
    <property type="molecule type" value="Genomic_DNA"/>
</dbReference>
<sequence length="192" mass="21237">MRGLFFHPNSPSLSHSISMLSRIRNILSGATRAKYPSVALTLEVRRGGSTTIHVLHIVPEDSSVERVDTTRSNATSFHFNHAQERGREQIGSVLLQDGDEETSDELLDEISTQATQLLLQQRKTASGREGGGHTVGDLEQALRSAALESLQRRGTRDAPEKAAQQYPVYIVQIDRSEPGKIMSNFEPTSIMR</sequence>
<evidence type="ECO:0000313" key="2">
    <source>
        <dbReference type="Proteomes" id="UP001296104"/>
    </source>
</evidence>
<proteinExistence type="predicted"/>
<reference evidence="1" key="1">
    <citation type="submission" date="2023-11" db="EMBL/GenBank/DDBJ databases">
        <authorList>
            <person name="Alioto T."/>
            <person name="Alioto T."/>
            <person name="Gomez Garrido J."/>
        </authorList>
    </citation>
    <scope>NUCLEOTIDE SEQUENCE</scope>
</reference>
<organism evidence="1 2">
    <name type="scientific">Lecanosticta acicola</name>
    <dbReference type="NCBI Taxonomy" id="111012"/>
    <lineage>
        <taxon>Eukaryota</taxon>
        <taxon>Fungi</taxon>
        <taxon>Dikarya</taxon>
        <taxon>Ascomycota</taxon>
        <taxon>Pezizomycotina</taxon>
        <taxon>Dothideomycetes</taxon>
        <taxon>Dothideomycetidae</taxon>
        <taxon>Mycosphaerellales</taxon>
        <taxon>Mycosphaerellaceae</taxon>
        <taxon>Lecanosticta</taxon>
    </lineage>
</organism>
<gene>
    <name evidence="1" type="ORF">LECACI_7A000968</name>
</gene>
<dbReference type="Proteomes" id="UP001296104">
    <property type="component" value="Unassembled WGS sequence"/>
</dbReference>
<evidence type="ECO:0000313" key="1">
    <source>
        <dbReference type="EMBL" id="CAK3807768.1"/>
    </source>
</evidence>
<dbReference type="AlphaFoldDB" id="A0AAI9E7G5"/>
<accession>A0AAI9E7G5</accession>
<keyword evidence="2" id="KW-1185">Reference proteome</keyword>